<evidence type="ECO:0000256" key="1">
    <source>
        <dbReference type="ARBA" id="ARBA00022723"/>
    </source>
</evidence>
<dbReference type="Proteomes" id="UP000826234">
    <property type="component" value="Unassembled WGS sequence"/>
</dbReference>
<accession>A0ABQ7T4J5</accession>
<dbReference type="Gene3D" id="3.40.140.10">
    <property type="entry name" value="Cytidine Deaminase, domain 2"/>
    <property type="match status" value="1"/>
</dbReference>
<organism evidence="3 4">
    <name type="scientific">Phrynosoma platyrhinos</name>
    <name type="common">Desert horned lizard</name>
    <dbReference type="NCBI Taxonomy" id="52577"/>
    <lineage>
        <taxon>Eukaryota</taxon>
        <taxon>Metazoa</taxon>
        <taxon>Chordata</taxon>
        <taxon>Craniata</taxon>
        <taxon>Vertebrata</taxon>
        <taxon>Euteleostomi</taxon>
        <taxon>Lepidosauria</taxon>
        <taxon>Squamata</taxon>
        <taxon>Bifurcata</taxon>
        <taxon>Unidentata</taxon>
        <taxon>Episquamata</taxon>
        <taxon>Toxicofera</taxon>
        <taxon>Iguania</taxon>
        <taxon>Phrynosomatidae</taxon>
        <taxon>Phrynosomatinae</taxon>
        <taxon>Phrynosoma</taxon>
    </lineage>
</organism>
<sequence length="176" mass="20683">MLSAKDFSASFNNKEWPKHTLVFFTVRQKNSPDLEKFLKSNAPNKHAEIFVLEELQKHIPQNEENYIVTLFMSYTPCADCSERILNFLKQNTRVSMEIHASVIFHEEDFENLRGLRLLNNAGVSISMMNQRDYEECFQLLVSPQEEFVPWDELDKNSERNANSLARILNRFYLMLA</sequence>
<dbReference type="PANTHER" id="PTHR13857">
    <property type="entry name" value="MRNA EDITING ENZYME"/>
    <property type="match status" value="1"/>
</dbReference>
<dbReference type="InterPro" id="IPR016193">
    <property type="entry name" value="Cytidine_deaminase-like"/>
</dbReference>
<name>A0ABQ7T4J5_PHRPL</name>
<dbReference type="InterPro" id="IPR050610">
    <property type="entry name" value="APOBEC_Cyt_Deaminase"/>
</dbReference>
<evidence type="ECO:0000313" key="4">
    <source>
        <dbReference type="Proteomes" id="UP000826234"/>
    </source>
</evidence>
<evidence type="ECO:0000256" key="2">
    <source>
        <dbReference type="ARBA" id="ARBA00022801"/>
    </source>
</evidence>
<dbReference type="SUPFAM" id="SSF53927">
    <property type="entry name" value="Cytidine deaminase-like"/>
    <property type="match status" value="1"/>
</dbReference>
<dbReference type="Pfam" id="PF18778">
    <property type="entry name" value="NAD1"/>
    <property type="match status" value="1"/>
</dbReference>
<reference evidence="3 4" key="1">
    <citation type="journal article" date="2022" name="Gigascience">
        <title>A chromosome-level genome assembly and annotation of the desert horned lizard, Phrynosoma platyrhinos, provides insight into chromosomal rearrangements among reptiles.</title>
        <authorList>
            <person name="Koochekian N."/>
            <person name="Ascanio A."/>
            <person name="Farleigh K."/>
            <person name="Card D.C."/>
            <person name="Schield D.R."/>
            <person name="Castoe T.A."/>
            <person name="Jezkova T."/>
        </authorList>
    </citation>
    <scope>NUCLEOTIDE SEQUENCE [LARGE SCALE GENOMIC DNA]</scope>
    <source>
        <strain evidence="3">NK-2021</strain>
    </source>
</reference>
<dbReference type="PANTHER" id="PTHR13857:SF42">
    <property type="entry name" value="SINGLE-STRANDED DNA CYTOSINE DEAMINASE-LIKE"/>
    <property type="match status" value="1"/>
</dbReference>
<dbReference type="InterPro" id="IPR016192">
    <property type="entry name" value="APOBEC/CMP_deaminase_Zn-bd"/>
</dbReference>
<keyword evidence="1" id="KW-0479">Metal-binding</keyword>
<gene>
    <name evidence="3" type="ORF">JD844_032048</name>
</gene>
<proteinExistence type="predicted"/>
<dbReference type="EMBL" id="JAIPUX010001232">
    <property type="protein sequence ID" value="KAH0624502.1"/>
    <property type="molecule type" value="Genomic_DNA"/>
</dbReference>
<dbReference type="PROSITE" id="PS00903">
    <property type="entry name" value="CYT_DCMP_DEAMINASES_1"/>
    <property type="match status" value="1"/>
</dbReference>
<keyword evidence="2" id="KW-0378">Hydrolase</keyword>
<keyword evidence="4" id="KW-1185">Reference proteome</keyword>
<evidence type="ECO:0000313" key="3">
    <source>
        <dbReference type="EMBL" id="KAH0624502.1"/>
    </source>
</evidence>
<protein>
    <submittedName>
        <fullName evidence="3">Uncharacterized protein</fullName>
    </submittedName>
</protein>
<comment type="caution">
    <text evidence="3">The sequence shown here is derived from an EMBL/GenBank/DDBJ whole genome shotgun (WGS) entry which is preliminary data.</text>
</comment>